<accession>V2Y4P4</accession>
<protein>
    <submittedName>
        <fullName evidence="1">Uncharacterized protein</fullName>
    </submittedName>
</protein>
<dbReference type="EMBL" id="ACIL03000007">
    <property type="protein sequence ID" value="ESL03928.1"/>
    <property type="molecule type" value="Genomic_DNA"/>
</dbReference>
<dbReference type="Proteomes" id="UP000018227">
    <property type="component" value="Unassembled WGS sequence"/>
</dbReference>
<organism evidence="1 2">
    <name type="scientific">Catonella morbi ATCC 51271</name>
    <dbReference type="NCBI Taxonomy" id="592026"/>
    <lineage>
        <taxon>Bacteria</taxon>
        <taxon>Bacillati</taxon>
        <taxon>Bacillota</taxon>
        <taxon>Clostridia</taxon>
        <taxon>Lachnospirales</taxon>
        <taxon>Lachnospiraceae</taxon>
        <taxon>Catonella</taxon>
    </lineage>
</organism>
<keyword evidence="2" id="KW-1185">Reference proteome</keyword>
<proteinExistence type="predicted"/>
<dbReference type="HOGENOM" id="CLU_2618585_0_0_9"/>
<evidence type="ECO:0000313" key="1">
    <source>
        <dbReference type="EMBL" id="ESL03928.1"/>
    </source>
</evidence>
<sequence length="80" mass="9040">MLTLSGYYDGNTVQTLEKIPAKKNQKVIITILDEFMEESPKRTRTTEAARGSLAKYANPELWNKEGTAWEEEVGENYGNA</sequence>
<reference evidence="1 2" key="1">
    <citation type="submission" date="2013-06" db="EMBL/GenBank/DDBJ databases">
        <authorList>
            <person name="Weinstock G."/>
            <person name="Sodergren E."/>
            <person name="Clifton S."/>
            <person name="Fulton L."/>
            <person name="Fulton B."/>
            <person name="Courtney L."/>
            <person name="Fronick C."/>
            <person name="Harrison M."/>
            <person name="Strong C."/>
            <person name="Farmer C."/>
            <person name="Delahaunty K."/>
            <person name="Markovic C."/>
            <person name="Hall O."/>
            <person name="Minx P."/>
            <person name="Tomlinson C."/>
            <person name="Mitreva M."/>
            <person name="Nelson J."/>
            <person name="Hou S."/>
            <person name="Wollam A."/>
            <person name="Pepin K.H."/>
            <person name="Johnson M."/>
            <person name="Bhonagiri V."/>
            <person name="Nash W.E."/>
            <person name="Warren W."/>
            <person name="Chinwalla A."/>
            <person name="Mardis E.R."/>
            <person name="Wilson R.K."/>
        </authorList>
    </citation>
    <scope>NUCLEOTIDE SEQUENCE [LARGE SCALE GENOMIC DNA]</scope>
    <source>
        <strain evidence="1 2">ATCC 51271</strain>
    </source>
</reference>
<dbReference type="AlphaFoldDB" id="V2Y4P4"/>
<dbReference type="STRING" id="592026.GCWU0000282_001096"/>
<evidence type="ECO:0000313" key="2">
    <source>
        <dbReference type="Proteomes" id="UP000018227"/>
    </source>
</evidence>
<name>V2Y4P4_9FIRM</name>
<dbReference type="RefSeq" id="WP_023353977.1">
    <property type="nucleotide sequence ID" value="NZ_KI535367.1"/>
</dbReference>
<dbReference type="OrthoDB" id="2066093at2"/>
<gene>
    <name evidence="1" type="ORF">GCWU0000282_001096</name>
</gene>
<comment type="caution">
    <text evidence="1">The sequence shown here is derived from an EMBL/GenBank/DDBJ whole genome shotgun (WGS) entry which is preliminary data.</text>
</comment>